<proteinExistence type="predicted"/>
<keyword evidence="1" id="KW-0732">Signal</keyword>
<dbReference type="InterPro" id="IPR024078">
    <property type="entry name" value="LmbE-like_dom_sf"/>
</dbReference>
<sequence>MLNIRTLTGLAAAFLLCFSGTRAQTSPAMHAADIQLQLQKLNTLGSVLYVAAHPDDENTRLLGFLAREGKYRTGYLSLTRGDGGQNLIGNEQAELLGLIRTQELMAARRIDGAEQFFTRANDFGFSKNPEETFTIWDRKKILGDVVWVIRKFRPDVIICRFPADSRAGHGHHTASAMLAAEAFKAAADPKQYPEQLKSVEVWQAKRLLWNTFNFGSNNTISEDQFKMQVGAYNALLGKGYGEIAAESRSQHKSQGFGVASGRGAATEYFQTILGDAPTKDLMDGINTTWNRVPGSNAVAQQIGDVIKAYKAEAPSASVPALLAVRKNLLALPDSYWKAQKLKETEKLIIACSGLWAEAFSSAAEVVPGGPMKSQLQIINRSNVPVRLEKVTYNGTENTSLARDLAFNEFNTIPADFNIPDQTPGSQPYWLQDPHPLGAYVIRDNNMVGYPENIPSLTATFFLRFGDQTIPLQRPFIYKFTDPVKGEVYSPLVIAPPVVAHLQNQVYIYTQAEPQAVPVKIRAMQPGVSGKVKLRLPQGFTADQPAIAFSLKEKGDETEVVFQVKPLKVNGRQLTDTMSVAVEFNGKEYTNSMTVIAYDHIPAITLFPPAEARLVTLNLQYNGRNIGYIPGAGDKVAESLQQVGYTVTILGEKEIMQGDLSSYDAIITGVRAYNTQDRLRYWQPRLLEYVKNGGTLLVQYNTNGSLVSQQLGPFPFTLSRDRVTDETAAVTFRTPQDKVMTYPNALTTADFNGWVQERGLYFPANADAQYVQPFAMKDPGEKEITGSTLVARYGKGKYVYTGLSFFRQLPAGIPGAYRLFVNLIAKQD</sequence>
<dbReference type="Proteomes" id="UP001485459">
    <property type="component" value="Chromosome"/>
</dbReference>
<dbReference type="GO" id="GO:0016787">
    <property type="term" value="F:hydrolase activity"/>
    <property type="evidence" value="ECO:0007669"/>
    <property type="project" value="UniProtKB-KW"/>
</dbReference>
<dbReference type="SUPFAM" id="SSF52317">
    <property type="entry name" value="Class I glutamine amidotransferase-like"/>
    <property type="match status" value="1"/>
</dbReference>
<dbReference type="EC" id="3.5.1.-" evidence="2"/>
<dbReference type="InterPro" id="IPR029062">
    <property type="entry name" value="Class_I_gatase-like"/>
</dbReference>
<dbReference type="PANTHER" id="PTHR12993:SF11">
    <property type="entry name" value="N-ACETYLGLUCOSAMINYL-PHOSPHATIDYLINOSITOL DE-N-ACETYLASE"/>
    <property type="match status" value="1"/>
</dbReference>
<dbReference type="InterPro" id="IPR003737">
    <property type="entry name" value="GlcNAc_PI_deacetylase-related"/>
</dbReference>
<name>A0ABZ2YPF6_9BACT</name>
<dbReference type="Gene3D" id="3.40.50.10320">
    <property type="entry name" value="LmbE-like"/>
    <property type="match status" value="1"/>
</dbReference>
<evidence type="ECO:0000313" key="3">
    <source>
        <dbReference type="Proteomes" id="UP001485459"/>
    </source>
</evidence>
<evidence type="ECO:0000313" key="2">
    <source>
        <dbReference type="EMBL" id="WZN41212.1"/>
    </source>
</evidence>
<evidence type="ECO:0000256" key="1">
    <source>
        <dbReference type="SAM" id="SignalP"/>
    </source>
</evidence>
<dbReference type="PANTHER" id="PTHR12993">
    <property type="entry name" value="N-ACETYLGLUCOSAMINYL-PHOSPHATIDYLINOSITOL DE-N-ACETYLASE-RELATED"/>
    <property type="match status" value="1"/>
</dbReference>
<gene>
    <name evidence="2" type="ORF">WJU16_24925</name>
</gene>
<accession>A0ABZ2YPF6</accession>
<dbReference type="Pfam" id="PF02585">
    <property type="entry name" value="PIG-L"/>
    <property type="match status" value="1"/>
</dbReference>
<feature type="signal peptide" evidence="1">
    <location>
        <begin position="1"/>
        <end position="23"/>
    </location>
</feature>
<dbReference type="SUPFAM" id="SSF102588">
    <property type="entry name" value="LmbE-like"/>
    <property type="match status" value="1"/>
</dbReference>
<dbReference type="RefSeq" id="WP_341836067.1">
    <property type="nucleotide sequence ID" value="NZ_CP149822.1"/>
</dbReference>
<protein>
    <submittedName>
        <fullName evidence="2">PIG-L family deacetylase</fullName>
        <ecNumber evidence="2">3.5.1.-</ecNumber>
    </submittedName>
</protein>
<keyword evidence="2" id="KW-0378">Hydrolase</keyword>
<dbReference type="EMBL" id="CP149822">
    <property type="protein sequence ID" value="WZN41212.1"/>
    <property type="molecule type" value="Genomic_DNA"/>
</dbReference>
<dbReference type="Gene3D" id="3.40.50.880">
    <property type="match status" value="1"/>
</dbReference>
<feature type="chain" id="PRO_5046096124" evidence="1">
    <location>
        <begin position="24"/>
        <end position="827"/>
    </location>
</feature>
<keyword evidence="3" id="KW-1185">Reference proteome</keyword>
<reference evidence="3" key="1">
    <citation type="submission" date="2024-03" db="EMBL/GenBank/DDBJ databases">
        <title>Chitinophaga horti sp. nov., isolated from garden soil.</title>
        <authorList>
            <person name="Lee D.S."/>
            <person name="Han D.M."/>
            <person name="Baek J.H."/>
            <person name="Choi D.G."/>
            <person name="Jeon J.H."/>
            <person name="Jeon C.O."/>
        </authorList>
    </citation>
    <scope>NUCLEOTIDE SEQUENCE [LARGE SCALE GENOMIC DNA]</scope>
    <source>
        <strain evidence="3">GPA1</strain>
    </source>
</reference>
<organism evidence="2 3">
    <name type="scientific">Chitinophaga pollutisoli</name>
    <dbReference type="NCBI Taxonomy" id="3133966"/>
    <lineage>
        <taxon>Bacteria</taxon>
        <taxon>Pseudomonadati</taxon>
        <taxon>Bacteroidota</taxon>
        <taxon>Chitinophagia</taxon>
        <taxon>Chitinophagales</taxon>
        <taxon>Chitinophagaceae</taxon>
        <taxon>Chitinophaga</taxon>
    </lineage>
</organism>